<sequence length="85" mass="9297">MKKGEKCSGSVGHVHGVGLSGFLSQAEPRPKAACSGMFLRVGREKRFRLEKKAWEVSQRPSLFSPFFISTAIPFTGALLANSKEK</sequence>
<proteinExistence type="predicted"/>
<comment type="caution">
    <text evidence="1">The sequence shown here is derived from an EMBL/GenBank/DDBJ whole genome shotgun (WGS) entry which is preliminary data.</text>
</comment>
<accession>M8DVP3</accession>
<protein>
    <submittedName>
        <fullName evidence="1">Uncharacterized protein</fullName>
    </submittedName>
</protein>
<name>M8DVP3_9BACL</name>
<keyword evidence="2" id="KW-1185">Reference proteome</keyword>
<dbReference type="AlphaFoldDB" id="M8DVP3"/>
<dbReference type="Proteomes" id="UP000012081">
    <property type="component" value="Unassembled WGS sequence"/>
</dbReference>
<dbReference type="EMBL" id="APBN01000010">
    <property type="protein sequence ID" value="EMT51056.1"/>
    <property type="molecule type" value="Genomic_DNA"/>
</dbReference>
<reference evidence="1 2" key="1">
    <citation type="submission" date="2013-03" db="EMBL/GenBank/DDBJ databases">
        <title>Assembly of a new bacterial strain Brevibacillus borstelensis AK1.</title>
        <authorList>
            <person name="Rajan I."/>
            <person name="PoliReddy D."/>
            <person name="Sugumar T."/>
            <person name="Rathinam K."/>
            <person name="Alqarawi S."/>
            <person name="Khalil A.B."/>
            <person name="Sivakumar N."/>
        </authorList>
    </citation>
    <scope>NUCLEOTIDE SEQUENCE [LARGE SCALE GENOMIC DNA]</scope>
    <source>
        <strain evidence="1 2">AK1</strain>
    </source>
</reference>
<gene>
    <name evidence="1" type="ORF">I532_19107</name>
</gene>
<evidence type="ECO:0000313" key="1">
    <source>
        <dbReference type="EMBL" id="EMT51056.1"/>
    </source>
</evidence>
<organism evidence="1 2">
    <name type="scientific">Brevibacillus borstelensis AK1</name>
    <dbReference type="NCBI Taxonomy" id="1300222"/>
    <lineage>
        <taxon>Bacteria</taxon>
        <taxon>Bacillati</taxon>
        <taxon>Bacillota</taxon>
        <taxon>Bacilli</taxon>
        <taxon>Bacillales</taxon>
        <taxon>Paenibacillaceae</taxon>
        <taxon>Brevibacillus</taxon>
    </lineage>
</organism>
<evidence type="ECO:0000313" key="2">
    <source>
        <dbReference type="Proteomes" id="UP000012081"/>
    </source>
</evidence>